<protein>
    <submittedName>
        <fullName evidence="1">Uncharacterized protein</fullName>
    </submittedName>
</protein>
<organism evidence="1 2">
    <name type="scientific">Microtetraspora malaysiensis</name>
    <dbReference type="NCBI Taxonomy" id="161358"/>
    <lineage>
        <taxon>Bacteria</taxon>
        <taxon>Bacillati</taxon>
        <taxon>Actinomycetota</taxon>
        <taxon>Actinomycetes</taxon>
        <taxon>Streptosporangiales</taxon>
        <taxon>Streptosporangiaceae</taxon>
        <taxon>Microtetraspora</taxon>
    </lineage>
</organism>
<accession>A0ABW6SIQ0</accession>
<dbReference type="Proteomes" id="UP001602013">
    <property type="component" value="Unassembled WGS sequence"/>
</dbReference>
<gene>
    <name evidence="1" type="ORF">ACFYXI_04590</name>
</gene>
<evidence type="ECO:0000313" key="2">
    <source>
        <dbReference type="Proteomes" id="UP001602013"/>
    </source>
</evidence>
<reference evidence="1 2" key="1">
    <citation type="submission" date="2024-10" db="EMBL/GenBank/DDBJ databases">
        <title>The Natural Products Discovery Center: Release of the First 8490 Sequenced Strains for Exploring Actinobacteria Biosynthetic Diversity.</title>
        <authorList>
            <person name="Kalkreuter E."/>
            <person name="Kautsar S.A."/>
            <person name="Yang D."/>
            <person name="Bader C.D."/>
            <person name="Teijaro C.N."/>
            <person name="Fluegel L."/>
            <person name="Davis C.M."/>
            <person name="Simpson J.R."/>
            <person name="Lauterbach L."/>
            <person name="Steele A.D."/>
            <person name="Gui C."/>
            <person name="Meng S."/>
            <person name="Li G."/>
            <person name="Viehrig K."/>
            <person name="Ye F."/>
            <person name="Su P."/>
            <person name="Kiefer A.F."/>
            <person name="Nichols A."/>
            <person name="Cepeda A.J."/>
            <person name="Yan W."/>
            <person name="Fan B."/>
            <person name="Jiang Y."/>
            <person name="Adhikari A."/>
            <person name="Zheng C.-J."/>
            <person name="Schuster L."/>
            <person name="Cowan T.M."/>
            <person name="Smanski M.J."/>
            <person name="Chevrette M.G."/>
            <person name="De Carvalho L.P.S."/>
            <person name="Shen B."/>
        </authorList>
    </citation>
    <scope>NUCLEOTIDE SEQUENCE [LARGE SCALE GENOMIC DNA]</scope>
    <source>
        <strain evidence="1 2">NPDC002173</strain>
    </source>
</reference>
<sequence length="56" mass="6121">MDREKMKITRIKMAMRLSRNSNGAPGAGRSRPPISAIDPIPAFCAYPVGEHCNPIP</sequence>
<evidence type="ECO:0000313" key="1">
    <source>
        <dbReference type="EMBL" id="MFF3664852.1"/>
    </source>
</evidence>
<name>A0ABW6SIQ0_9ACTN</name>
<dbReference type="RefSeq" id="WP_387408889.1">
    <property type="nucleotide sequence ID" value="NZ_JBIASD010000002.1"/>
</dbReference>
<dbReference type="EMBL" id="JBIASD010000002">
    <property type="protein sequence ID" value="MFF3664852.1"/>
    <property type="molecule type" value="Genomic_DNA"/>
</dbReference>
<keyword evidence="2" id="KW-1185">Reference proteome</keyword>
<proteinExistence type="predicted"/>
<comment type="caution">
    <text evidence="1">The sequence shown here is derived from an EMBL/GenBank/DDBJ whole genome shotgun (WGS) entry which is preliminary data.</text>
</comment>